<name>A0A9W9FV85_9EURO</name>
<feature type="region of interest" description="Disordered" evidence="2">
    <location>
        <begin position="1"/>
        <end position="151"/>
    </location>
</feature>
<dbReference type="GO" id="GO:0000127">
    <property type="term" value="C:transcription factor TFIIIC complex"/>
    <property type="evidence" value="ECO:0007669"/>
    <property type="project" value="TreeGrafter"/>
</dbReference>
<dbReference type="OrthoDB" id="9991317at2759"/>
<dbReference type="EMBL" id="JAPQKH010000003">
    <property type="protein sequence ID" value="KAJ5106297.1"/>
    <property type="molecule type" value="Genomic_DNA"/>
</dbReference>
<gene>
    <name evidence="3" type="ORF">N7456_002972</name>
</gene>
<reference evidence="3" key="1">
    <citation type="submission" date="2022-11" db="EMBL/GenBank/DDBJ databases">
        <authorList>
            <person name="Petersen C."/>
        </authorList>
    </citation>
    <scope>NUCLEOTIDE SEQUENCE</scope>
    <source>
        <strain evidence="3">IBT 30069</strain>
    </source>
</reference>
<dbReference type="AlphaFoldDB" id="A0A9W9FV85"/>
<feature type="region of interest" description="Disordered" evidence="2">
    <location>
        <begin position="597"/>
        <end position="616"/>
    </location>
</feature>
<dbReference type="PANTHER" id="PTHR23082">
    <property type="entry name" value="TRANSCRIPTION INITIATION FACTOR IIIC TFIIIC , POLYPEPTIDE 3-RELATED"/>
    <property type="match status" value="1"/>
</dbReference>
<dbReference type="GO" id="GO:0006383">
    <property type="term" value="P:transcription by RNA polymerase III"/>
    <property type="evidence" value="ECO:0007669"/>
    <property type="project" value="InterPro"/>
</dbReference>
<dbReference type="Gene3D" id="1.25.40.10">
    <property type="entry name" value="Tetratricopeptide repeat domain"/>
    <property type="match status" value="1"/>
</dbReference>
<sequence length="1072" mass="123215">MSDPDIPMSTPDEYSNYPDIDEDVRYPWQSHETQQSSGGDLDTSVIDPRLYGGDLNPQAEEELDQAQGYYHSDLSEEERDIPRYSGRFDAGDDDSDYIAQSEGDDEDEDEEDEDADNNEGPSGRPSRGWGARGGKGIKRGPRKPLEPGPEFKMLHSEATEAFIDGDYDRAMDRVMLAIQTNPEMFPAHSLLSEIFLARGQKDKALTALFNGAHTRPKDPSVWLKVARLILQRASEDRRTTLKDVSYCYTRVLEIEPKNHNVRYQRAAVYREFGYNTRAATEYERILRDRPHNAKALRHLAEIYIDLNEVPKAIERWEKSVDHFLSVDPNDVRFSWSEVNIYVELFSMMGRFEEGLHALGSLSRWLLGRGEDTLWDDFDEDDREWDSSDSPRRIKTNGFIPEQWPLESYGSGLPLELRTKMGIFRLKMGDKYYDEALHHFEWLNPDDSSEQARVFDYGDLFREVADALKDYGLPEEAYRFYHPIQNTSEYADVGYFIAMADCCMQLEKHDDAEGYYLTVAEHDSKNMESRVGLAKLYESLNMSDEAMKFANEAVLLGRQEGGKRRRKDTRLEQLADEFRKGDNLKSLRPIAPKPTAGFTFRDASNLNQGDTGPSEESMRAENAQFLYGKLQQLEPFVKEGDSESIEDWLDIADALLRDFRSNKVFYPMARTMEFQGYSRKDKKGKERTLLDEAQAMAGRLLKNSSAGRSDEPMSDSIPNEYYGIPFDEWLDMFLQYALLVTDQGEIEEAYEALDSASVANIWIHSKPKSRLIHVCWFTCALRAHDEEALAHEARWFIKEYQFVTDTYRLFSMLSHLSADPLKPFFYTSPNMKFMLRQIKAMDFTLPDEPAKPQVVRQSLYKERASLSTKDEFGERIPAESLDIALLILYGHILYSGGSFYPALNYFFRAYALDPENPACLLSIALSYIQHSFKRQSENRHYLIMQGLSFLNEYRRVRVKPGSPLHERQEVEFNFARAWHGLGLAHLAIPGYEKVLKIGQEIQEQAIASVTPADDTDVDMDEAEESSQVIDQNQTSKRFVEDFTREAAYALQCIHAMGGDPKLARDVTEKWLVI</sequence>
<dbReference type="SUPFAM" id="SSF48452">
    <property type="entry name" value="TPR-like"/>
    <property type="match status" value="3"/>
</dbReference>
<dbReference type="InterPro" id="IPR019734">
    <property type="entry name" value="TPR_rpt"/>
</dbReference>
<reference evidence="3" key="2">
    <citation type="journal article" date="2023" name="IMA Fungus">
        <title>Comparative genomic study of the Penicillium genus elucidates a diverse pangenome and 15 lateral gene transfer events.</title>
        <authorList>
            <person name="Petersen C."/>
            <person name="Sorensen T."/>
            <person name="Nielsen M.R."/>
            <person name="Sondergaard T.E."/>
            <person name="Sorensen J.L."/>
            <person name="Fitzpatrick D.A."/>
            <person name="Frisvad J.C."/>
            <person name="Nielsen K.L."/>
        </authorList>
    </citation>
    <scope>NUCLEOTIDE SEQUENCE</scope>
    <source>
        <strain evidence="3">IBT 30069</strain>
    </source>
</reference>
<organism evidence="3 4">
    <name type="scientific">Penicillium angulare</name>
    <dbReference type="NCBI Taxonomy" id="116970"/>
    <lineage>
        <taxon>Eukaryota</taxon>
        <taxon>Fungi</taxon>
        <taxon>Dikarya</taxon>
        <taxon>Ascomycota</taxon>
        <taxon>Pezizomycotina</taxon>
        <taxon>Eurotiomycetes</taxon>
        <taxon>Eurotiomycetidae</taxon>
        <taxon>Eurotiales</taxon>
        <taxon>Aspergillaceae</taxon>
        <taxon>Penicillium</taxon>
    </lineage>
</organism>
<keyword evidence="4" id="KW-1185">Reference proteome</keyword>
<keyword evidence="1" id="KW-0802">TPR repeat</keyword>
<feature type="repeat" description="TPR" evidence="1">
    <location>
        <begin position="882"/>
        <end position="915"/>
    </location>
</feature>
<dbReference type="SMART" id="SM00028">
    <property type="entry name" value="TPR"/>
    <property type="match status" value="6"/>
</dbReference>
<accession>A0A9W9FV85</accession>
<dbReference type="InterPro" id="IPR039340">
    <property type="entry name" value="Tfc4/TFIIIC-102/Sfc4"/>
</dbReference>
<feature type="compositionally biased region" description="Polar residues" evidence="2">
    <location>
        <begin position="601"/>
        <end position="610"/>
    </location>
</feature>
<comment type="caution">
    <text evidence="3">The sequence shown here is derived from an EMBL/GenBank/DDBJ whole genome shotgun (WGS) entry which is preliminary data.</text>
</comment>
<evidence type="ECO:0000256" key="2">
    <source>
        <dbReference type="SAM" id="MobiDB-lite"/>
    </source>
</evidence>
<protein>
    <submittedName>
        <fullName evidence="3">Uncharacterized protein</fullName>
    </submittedName>
</protein>
<dbReference type="PROSITE" id="PS50005">
    <property type="entry name" value="TPR"/>
    <property type="match status" value="1"/>
</dbReference>
<dbReference type="InterPro" id="IPR011990">
    <property type="entry name" value="TPR-like_helical_dom_sf"/>
</dbReference>
<evidence type="ECO:0000256" key="1">
    <source>
        <dbReference type="PROSITE-ProRule" id="PRU00339"/>
    </source>
</evidence>
<feature type="compositionally biased region" description="Acidic residues" evidence="2">
    <location>
        <begin position="91"/>
        <end position="117"/>
    </location>
</feature>
<dbReference type="Proteomes" id="UP001149165">
    <property type="component" value="Unassembled WGS sequence"/>
</dbReference>
<evidence type="ECO:0000313" key="4">
    <source>
        <dbReference type="Proteomes" id="UP001149165"/>
    </source>
</evidence>
<dbReference type="PANTHER" id="PTHR23082:SF0">
    <property type="entry name" value="GENERAL TRANSCRIPTION FACTOR 3C POLYPEPTIDE 3"/>
    <property type="match status" value="1"/>
</dbReference>
<dbReference type="Pfam" id="PF13432">
    <property type="entry name" value="TPR_16"/>
    <property type="match status" value="1"/>
</dbReference>
<evidence type="ECO:0000313" key="3">
    <source>
        <dbReference type="EMBL" id="KAJ5106297.1"/>
    </source>
</evidence>
<proteinExistence type="predicted"/>
<dbReference type="Pfam" id="PF14559">
    <property type="entry name" value="TPR_19"/>
    <property type="match status" value="1"/>
</dbReference>